<feature type="transmembrane region" description="Helical" evidence="3">
    <location>
        <begin position="38"/>
        <end position="58"/>
    </location>
</feature>
<keyword evidence="6" id="KW-1185">Reference proteome</keyword>
<dbReference type="Gene3D" id="2.30.42.10">
    <property type="match status" value="1"/>
</dbReference>
<name>A0A318RNH6_WILLI</name>
<dbReference type="InterPro" id="IPR027065">
    <property type="entry name" value="Lon_Prtase"/>
</dbReference>
<evidence type="ECO:0000313" key="5">
    <source>
        <dbReference type="EMBL" id="PYE12975.1"/>
    </source>
</evidence>
<sequence>MKEQSVSPGPEHGHAPEPERAAAPRGRRATIAPGYRRIATLVVALAFLVVFVLVGTLVRVPYVALGPGPTVNTLGSVDDRQVVAITGEPTDPTTGNLNLTTVSVTDGLTLFQSIGLWLSGDDELQPRDRVYPPGKSNEEVSQENRQQMTGSENSATIAALAFLGRPLDLVVAGVDDKGPSAGELQPDDDITAVNGTPVETSVALREAVAALAPGTQVTLDVVRAGQPATATVTLAANPDDAEKGYLGISLSEQNGDPDLDISFDVGEIGGPSAGLMLTLAIIDKLSPGELNGGEFIAGTGTIDSTGDVGEIGGITHKMKAAREAGATAFLVPSGNCAEATSDTPDGLTLVRVDTLDDAITGLTDLREGRTPPSC</sequence>
<protein>
    <recommendedName>
        <fullName evidence="1">endopeptidase La</fullName>
        <ecNumber evidence="1">3.4.21.53</ecNumber>
    </recommendedName>
</protein>
<dbReference type="AlphaFoldDB" id="A0A318RNH6"/>
<dbReference type="EMBL" id="QJSP01000019">
    <property type="protein sequence ID" value="PYE12975.1"/>
    <property type="molecule type" value="Genomic_DNA"/>
</dbReference>
<proteinExistence type="inferred from homology"/>
<dbReference type="SUPFAM" id="SSF50156">
    <property type="entry name" value="PDZ domain-like"/>
    <property type="match status" value="1"/>
</dbReference>
<dbReference type="PROSITE" id="PS51786">
    <property type="entry name" value="LON_PROTEOLYTIC"/>
    <property type="match status" value="1"/>
</dbReference>
<evidence type="ECO:0000313" key="6">
    <source>
        <dbReference type="Proteomes" id="UP000247591"/>
    </source>
</evidence>
<organism evidence="5 6">
    <name type="scientific">Williamsia limnetica</name>
    <dbReference type="NCBI Taxonomy" id="882452"/>
    <lineage>
        <taxon>Bacteria</taxon>
        <taxon>Bacillati</taxon>
        <taxon>Actinomycetota</taxon>
        <taxon>Actinomycetes</taxon>
        <taxon>Mycobacteriales</taxon>
        <taxon>Nocardiaceae</taxon>
        <taxon>Williamsia</taxon>
    </lineage>
</organism>
<comment type="caution">
    <text evidence="5">The sequence shown here is derived from an EMBL/GenBank/DDBJ whole genome shotgun (WGS) entry which is preliminary data.</text>
</comment>
<accession>A0A318RNH6</accession>
<keyword evidence="1" id="KW-0720">Serine protease</keyword>
<dbReference type="Pfam" id="PF05362">
    <property type="entry name" value="Lon_C"/>
    <property type="match status" value="1"/>
</dbReference>
<evidence type="ECO:0000256" key="1">
    <source>
        <dbReference type="PROSITE-ProRule" id="PRU01122"/>
    </source>
</evidence>
<feature type="active site" evidence="1">
    <location>
        <position position="317"/>
    </location>
</feature>
<evidence type="ECO:0000259" key="4">
    <source>
        <dbReference type="PROSITE" id="PS51786"/>
    </source>
</evidence>
<dbReference type="InterPro" id="IPR014721">
    <property type="entry name" value="Ribsml_uS5_D2-typ_fold_subgr"/>
</dbReference>
<keyword evidence="3" id="KW-0812">Transmembrane</keyword>
<evidence type="ECO:0000256" key="3">
    <source>
        <dbReference type="SAM" id="Phobius"/>
    </source>
</evidence>
<dbReference type="GO" id="GO:0006508">
    <property type="term" value="P:proteolysis"/>
    <property type="evidence" value="ECO:0007669"/>
    <property type="project" value="UniProtKB-KW"/>
</dbReference>
<keyword evidence="1" id="KW-0378">Hydrolase</keyword>
<reference evidence="5 6" key="1">
    <citation type="submission" date="2018-06" db="EMBL/GenBank/DDBJ databases">
        <title>Genomic Encyclopedia of Type Strains, Phase IV (KMG-IV): sequencing the most valuable type-strain genomes for metagenomic binning, comparative biology and taxonomic classification.</title>
        <authorList>
            <person name="Goeker M."/>
        </authorList>
    </citation>
    <scope>NUCLEOTIDE SEQUENCE [LARGE SCALE GENOMIC DNA]</scope>
    <source>
        <strain evidence="5 6">DSM 45521</strain>
    </source>
</reference>
<keyword evidence="1" id="KW-0645">Protease</keyword>
<dbReference type="InterPro" id="IPR001478">
    <property type="entry name" value="PDZ"/>
</dbReference>
<dbReference type="SUPFAM" id="SSF54211">
    <property type="entry name" value="Ribosomal protein S5 domain 2-like"/>
    <property type="match status" value="1"/>
</dbReference>
<dbReference type="InterPro" id="IPR020568">
    <property type="entry name" value="Ribosomal_Su5_D2-typ_SF"/>
</dbReference>
<comment type="similarity">
    <text evidence="1">Belongs to the peptidase S16 family.</text>
</comment>
<dbReference type="Gene3D" id="3.30.230.10">
    <property type="match status" value="1"/>
</dbReference>
<gene>
    <name evidence="5" type="ORF">DFR67_11985</name>
</gene>
<dbReference type="Proteomes" id="UP000247591">
    <property type="component" value="Unassembled WGS sequence"/>
</dbReference>
<dbReference type="GO" id="GO:0005524">
    <property type="term" value="F:ATP binding"/>
    <property type="evidence" value="ECO:0007669"/>
    <property type="project" value="InterPro"/>
</dbReference>
<dbReference type="Pfam" id="PF13180">
    <property type="entry name" value="PDZ_2"/>
    <property type="match status" value="1"/>
</dbReference>
<feature type="region of interest" description="Disordered" evidence="2">
    <location>
        <begin position="125"/>
        <end position="149"/>
    </location>
</feature>
<dbReference type="GO" id="GO:0004176">
    <property type="term" value="F:ATP-dependent peptidase activity"/>
    <property type="evidence" value="ECO:0007669"/>
    <property type="project" value="UniProtKB-UniRule"/>
</dbReference>
<dbReference type="GO" id="GO:0004252">
    <property type="term" value="F:serine-type endopeptidase activity"/>
    <property type="evidence" value="ECO:0007669"/>
    <property type="project" value="UniProtKB-UniRule"/>
</dbReference>
<dbReference type="EC" id="3.4.21.53" evidence="1"/>
<evidence type="ECO:0000256" key="2">
    <source>
        <dbReference type="SAM" id="MobiDB-lite"/>
    </source>
</evidence>
<dbReference type="InterPro" id="IPR008269">
    <property type="entry name" value="Lon_proteolytic"/>
</dbReference>
<keyword evidence="3" id="KW-0472">Membrane</keyword>
<feature type="compositionally biased region" description="Basic and acidic residues" evidence="2">
    <location>
        <begin position="11"/>
        <end position="22"/>
    </location>
</feature>
<dbReference type="InterPro" id="IPR036034">
    <property type="entry name" value="PDZ_sf"/>
</dbReference>
<dbReference type="GO" id="GO:0030163">
    <property type="term" value="P:protein catabolic process"/>
    <property type="evidence" value="ECO:0007669"/>
    <property type="project" value="InterPro"/>
</dbReference>
<feature type="domain" description="Lon proteolytic" evidence="4">
    <location>
        <begin position="206"/>
        <end position="365"/>
    </location>
</feature>
<feature type="region of interest" description="Disordered" evidence="2">
    <location>
        <begin position="1"/>
        <end position="26"/>
    </location>
</feature>
<feature type="active site" evidence="1">
    <location>
        <position position="272"/>
    </location>
</feature>
<comment type="catalytic activity">
    <reaction evidence="1">
        <text>Hydrolysis of proteins in presence of ATP.</text>
        <dbReference type="EC" id="3.4.21.53"/>
    </reaction>
</comment>
<dbReference type="PANTHER" id="PTHR10046">
    <property type="entry name" value="ATP DEPENDENT LON PROTEASE FAMILY MEMBER"/>
    <property type="match status" value="1"/>
</dbReference>
<keyword evidence="3" id="KW-1133">Transmembrane helix</keyword>
<dbReference type="SMART" id="SM00228">
    <property type="entry name" value="PDZ"/>
    <property type="match status" value="1"/>
</dbReference>